<dbReference type="AlphaFoldDB" id="A7SBB6"/>
<dbReference type="Pfam" id="PF20519">
    <property type="entry name" value="Polycystin_dom"/>
    <property type="match status" value="1"/>
</dbReference>
<dbReference type="SMART" id="SM00308">
    <property type="entry name" value="LH2"/>
    <property type="match status" value="1"/>
</dbReference>
<evidence type="ECO:0000256" key="1">
    <source>
        <dbReference type="ARBA" id="ARBA00004141"/>
    </source>
</evidence>
<gene>
    <name evidence="10" type="ORF">NEMVEDRAFT_v1g20763</name>
</gene>
<dbReference type="eggNOG" id="KOG3599">
    <property type="taxonomic scope" value="Eukaryota"/>
</dbReference>
<comment type="subcellular location">
    <subcellularLocation>
        <location evidence="1">Membrane</location>
        <topology evidence="1">Multi-pass membrane protein</topology>
    </subcellularLocation>
</comment>
<feature type="transmembrane region" description="Helical" evidence="8">
    <location>
        <begin position="305"/>
        <end position="326"/>
    </location>
</feature>
<dbReference type="PRINTS" id="PR00500">
    <property type="entry name" value="POLYCYSTIN1"/>
</dbReference>
<dbReference type="InterPro" id="IPR013122">
    <property type="entry name" value="PKD1_2_channel"/>
</dbReference>
<dbReference type="InterPro" id="IPR046791">
    <property type="entry name" value="Polycystin_dom"/>
</dbReference>
<feature type="domain" description="PLAT" evidence="9">
    <location>
        <begin position="142"/>
        <end position="259"/>
    </location>
</feature>
<comment type="similarity">
    <text evidence="2">Belongs to the polycystin family.</text>
</comment>
<dbReference type="FunFam" id="2.60.60.20:FF:000029">
    <property type="entry name" value="Predicted protein"/>
    <property type="match status" value="1"/>
</dbReference>
<feature type="transmembrane region" description="Helical" evidence="8">
    <location>
        <begin position="510"/>
        <end position="529"/>
    </location>
</feature>
<dbReference type="Pfam" id="PF08016">
    <property type="entry name" value="PKD_channel"/>
    <property type="match status" value="1"/>
</dbReference>
<dbReference type="SUPFAM" id="SSF49723">
    <property type="entry name" value="Lipase/lipooxygenase domain (PLAT/LH2 domain)"/>
    <property type="match status" value="1"/>
</dbReference>
<comment type="caution">
    <text evidence="7">Lacks conserved residue(s) required for the propagation of feature annotation.</text>
</comment>
<evidence type="ECO:0000313" key="11">
    <source>
        <dbReference type="Proteomes" id="UP000001593"/>
    </source>
</evidence>
<feature type="transmembrane region" description="Helical" evidence="8">
    <location>
        <begin position="742"/>
        <end position="760"/>
    </location>
</feature>
<feature type="transmembrane region" description="Helical" evidence="8">
    <location>
        <begin position="869"/>
        <end position="891"/>
    </location>
</feature>
<dbReference type="InParanoid" id="A7SBB6"/>
<evidence type="ECO:0000256" key="5">
    <source>
        <dbReference type="ARBA" id="ARBA00022989"/>
    </source>
</evidence>
<feature type="transmembrane region" description="Helical" evidence="8">
    <location>
        <begin position="98"/>
        <end position="117"/>
    </location>
</feature>
<name>A7SBB6_NEMVE</name>
<organism evidence="10 11">
    <name type="scientific">Nematostella vectensis</name>
    <name type="common">Starlet sea anemone</name>
    <dbReference type="NCBI Taxonomy" id="45351"/>
    <lineage>
        <taxon>Eukaryota</taxon>
        <taxon>Metazoa</taxon>
        <taxon>Cnidaria</taxon>
        <taxon>Anthozoa</taxon>
        <taxon>Hexacorallia</taxon>
        <taxon>Actiniaria</taxon>
        <taxon>Edwardsiidae</taxon>
        <taxon>Nematostella</taxon>
    </lineage>
</organism>
<proteinExistence type="inferred from homology"/>
<dbReference type="GO" id="GO:0005262">
    <property type="term" value="F:calcium channel activity"/>
    <property type="evidence" value="ECO:0000318"/>
    <property type="project" value="GO_Central"/>
</dbReference>
<feature type="transmembrane region" description="Helical" evidence="8">
    <location>
        <begin position="931"/>
        <end position="952"/>
    </location>
</feature>
<dbReference type="PROSITE" id="PS50095">
    <property type="entry name" value="PLAT"/>
    <property type="match status" value="1"/>
</dbReference>
<dbReference type="PhylomeDB" id="A7SBB6"/>
<evidence type="ECO:0000256" key="2">
    <source>
        <dbReference type="ARBA" id="ARBA00007200"/>
    </source>
</evidence>
<dbReference type="PANTHER" id="PTHR10877">
    <property type="entry name" value="POLYCYSTIN FAMILY MEMBER"/>
    <property type="match status" value="1"/>
</dbReference>
<evidence type="ECO:0000256" key="8">
    <source>
        <dbReference type="SAM" id="Phobius"/>
    </source>
</evidence>
<dbReference type="GO" id="GO:0016020">
    <property type="term" value="C:membrane"/>
    <property type="evidence" value="ECO:0000318"/>
    <property type="project" value="GO_Central"/>
</dbReference>
<keyword evidence="11" id="KW-1185">Reference proteome</keyword>
<dbReference type="GO" id="GO:0050982">
    <property type="term" value="P:detection of mechanical stimulus"/>
    <property type="evidence" value="ECO:0000318"/>
    <property type="project" value="GO_Central"/>
</dbReference>
<protein>
    <recommendedName>
        <fullName evidence="9">PLAT domain-containing protein</fullName>
    </recommendedName>
</protein>
<dbReference type="InterPro" id="IPR001024">
    <property type="entry name" value="PLAT/LH2_dom"/>
</dbReference>
<dbReference type="OMA" id="TRTICIA"/>
<keyword evidence="3 8" id="KW-0812">Transmembrane</keyword>
<evidence type="ECO:0000259" key="9">
    <source>
        <dbReference type="PROSITE" id="PS50095"/>
    </source>
</evidence>
<sequence length="976" mass="111157">CWYWDEKQDKFSSKGCKVIITDGRQTRTICIALIQLYSEYRSYFFLLFFQVGPKTSRSNTQCMCDHLTSFVSKFVVVPNAIDFAAAMTGFLELSENPVAFSAVMTIFGIYLILLVWARKRDLIDDDQVKVVFLQDNNHQDKYIYQITVYTGMRKHAGTTADVFCVLVGDENETRPRLLKDPAKIRFKRAGVDTFILATPVHLGKLTSIKLWHNNMGSDPFWYVNKVSVRNVLRGQVYHFLCSRWFAVEHDDGQIHRTISVASKGDIETFSHLFYHASHKNITDGHLWFSVFTRPAKSRFTRVQRLSCCLTLLYCAMLANAMFYGLGNESNPAFTVRAGPLIFTPQQIFIGIASSLVIFPVNLCIVGIFRSVAPKKRKEPNENTLTSQNAPEIAETEDLSHLIQWYKCAGQLDVESGHIIAYDNFAVEDKWLPGEQAIDLNFNGITNLRRPSQHHKPPKQLPHGFVYIGWFVVISLSFTSAFFVTLYGFQFGKKKAAEWLTSMLISVVQDVLISQPIKVLVVALIIALFVKEIDEDPSIDPEQHKMHLAGGTGGKIKMTSHVSWLPSCKPPDTKELKKAREKRLNEIKMNLLIKELIIYVLNVSSGCNTFYSFFGEDTSHYTEGWKATNVTQVTAHSPWLYHSTLALDGLPYLGLLATYSGGGYTVELHNTDNGKQQLQTLKKLSWIDHRTRALFVDISIYNAQVNMFGIATFLAEWIPTNGVLFFNNIKVARLYVAGGDLQAANIAAKFFVVLLFCIFIYDEAKQIRTLRKKYLKDVWNWLEITLIILIIGCSVTLLKRSTLTYLAIKKIQEEPKKFVSLIQAATMDELLTYFEGLLVFVANMKLLKLCRFNHRIFMFTKTLSTAVEPLLSFLLVFLIFYLAYSSIYYLVFGSGIYEYRSMVSTIETLFSTLLGGYDYHAIANHDPILGPALFFSFQMIMVMILMNVFLTILMDAFAEVQADTSFQSNKHELVDYM</sequence>
<feature type="non-terminal residue" evidence="10">
    <location>
        <position position="1"/>
    </location>
</feature>
<accession>A7SBB6</accession>
<dbReference type="HOGENOM" id="CLU_003147_0_0_1"/>
<dbReference type="PANTHER" id="PTHR10877:SF150">
    <property type="entry name" value="REJ DOMAIN-CONTAINING PROTEIN"/>
    <property type="match status" value="1"/>
</dbReference>
<dbReference type="Proteomes" id="UP000001593">
    <property type="component" value="Unassembled WGS sequence"/>
</dbReference>
<reference evidence="10 11" key="1">
    <citation type="journal article" date="2007" name="Science">
        <title>Sea anemone genome reveals ancestral eumetazoan gene repertoire and genomic organization.</title>
        <authorList>
            <person name="Putnam N.H."/>
            <person name="Srivastava M."/>
            <person name="Hellsten U."/>
            <person name="Dirks B."/>
            <person name="Chapman J."/>
            <person name="Salamov A."/>
            <person name="Terry A."/>
            <person name="Shapiro H."/>
            <person name="Lindquist E."/>
            <person name="Kapitonov V.V."/>
            <person name="Jurka J."/>
            <person name="Genikhovich G."/>
            <person name="Grigoriev I.V."/>
            <person name="Lucas S.M."/>
            <person name="Steele R.E."/>
            <person name="Finnerty J.R."/>
            <person name="Technau U."/>
            <person name="Martindale M.Q."/>
            <person name="Rokhsar D.S."/>
        </authorList>
    </citation>
    <scope>NUCLEOTIDE SEQUENCE [LARGE SCALE GENOMIC DNA]</scope>
    <source>
        <strain evidence="11">CH2 X CH6</strain>
    </source>
</reference>
<dbReference type="Gene3D" id="2.60.60.20">
    <property type="entry name" value="PLAT/LH2 domain"/>
    <property type="match status" value="1"/>
</dbReference>
<evidence type="ECO:0000256" key="7">
    <source>
        <dbReference type="PROSITE-ProRule" id="PRU00152"/>
    </source>
</evidence>
<dbReference type="FunFam" id="1.10.287.70:FF:000086">
    <property type="entry name" value="Polycystic kidney disease 2"/>
    <property type="match status" value="1"/>
</dbReference>
<feature type="transmembrane region" description="Helical" evidence="8">
    <location>
        <begin position="692"/>
        <end position="714"/>
    </location>
</feature>
<evidence type="ECO:0000256" key="4">
    <source>
        <dbReference type="ARBA" id="ARBA00022729"/>
    </source>
</evidence>
<feature type="transmembrane region" description="Helical" evidence="8">
    <location>
        <begin position="464"/>
        <end position="490"/>
    </location>
</feature>
<evidence type="ECO:0000256" key="3">
    <source>
        <dbReference type="ARBA" id="ARBA00022692"/>
    </source>
</evidence>
<evidence type="ECO:0000256" key="6">
    <source>
        <dbReference type="ARBA" id="ARBA00023136"/>
    </source>
</evidence>
<evidence type="ECO:0000313" key="10">
    <source>
        <dbReference type="EMBL" id="EDO38971.1"/>
    </source>
</evidence>
<keyword evidence="5 8" id="KW-1133">Transmembrane helix</keyword>
<feature type="non-terminal residue" evidence="10">
    <location>
        <position position="976"/>
    </location>
</feature>
<dbReference type="InterPro" id="IPR000434">
    <property type="entry name" value="PC1"/>
</dbReference>
<dbReference type="Pfam" id="PF01477">
    <property type="entry name" value="PLAT"/>
    <property type="match status" value="1"/>
</dbReference>
<keyword evidence="6 8" id="KW-0472">Membrane</keyword>
<feature type="transmembrane region" description="Helical" evidence="8">
    <location>
        <begin position="780"/>
        <end position="797"/>
    </location>
</feature>
<feature type="transmembrane region" description="Helical" evidence="8">
    <location>
        <begin position="829"/>
        <end position="848"/>
    </location>
</feature>
<dbReference type="InterPro" id="IPR036392">
    <property type="entry name" value="PLAT/LH2_dom_sf"/>
</dbReference>
<dbReference type="InterPro" id="IPR051223">
    <property type="entry name" value="Polycystin"/>
</dbReference>
<keyword evidence="4" id="KW-0732">Signal</keyword>
<dbReference type="EMBL" id="DS469615">
    <property type="protein sequence ID" value="EDO38971.1"/>
    <property type="molecule type" value="Genomic_DNA"/>
</dbReference>
<feature type="transmembrane region" description="Helical" evidence="8">
    <location>
        <begin position="346"/>
        <end position="368"/>
    </location>
</feature>
<dbReference type="Gene3D" id="1.10.287.70">
    <property type="match status" value="1"/>
</dbReference>